<dbReference type="AlphaFoldDB" id="A0AAV7RLD0"/>
<dbReference type="EMBL" id="JANPWB010000009">
    <property type="protein sequence ID" value="KAJ1153599.1"/>
    <property type="molecule type" value="Genomic_DNA"/>
</dbReference>
<organism evidence="2 3">
    <name type="scientific">Pleurodeles waltl</name>
    <name type="common">Iberian ribbed newt</name>
    <dbReference type="NCBI Taxonomy" id="8319"/>
    <lineage>
        <taxon>Eukaryota</taxon>
        <taxon>Metazoa</taxon>
        <taxon>Chordata</taxon>
        <taxon>Craniata</taxon>
        <taxon>Vertebrata</taxon>
        <taxon>Euteleostomi</taxon>
        <taxon>Amphibia</taxon>
        <taxon>Batrachia</taxon>
        <taxon>Caudata</taxon>
        <taxon>Salamandroidea</taxon>
        <taxon>Salamandridae</taxon>
        <taxon>Pleurodelinae</taxon>
        <taxon>Pleurodeles</taxon>
    </lineage>
</organism>
<evidence type="ECO:0000256" key="1">
    <source>
        <dbReference type="SAM" id="MobiDB-lite"/>
    </source>
</evidence>
<reference evidence="2" key="1">
    <citation type="journal article" date="2022" name="bioRxiv">
        <title>Sequencing and chromosome-scale assembly of the giantPleurodeles waltlgenome.</title>
        <authorList>
            <person name="Brown T."/>
            <person name="Elewa A."/>
            <person name="Iarovenko S."/>
            <person name="Subramanian E."/>
            <person name="Araus A.J."/>
            <person name="Petzold A."/>
            <person name="Susuki M."/>
            <person name="Suzuki K.-i.T."/>
            <person name="Hayashi T."/>
            <person name="Toyoda A."/>
            <person name="Oliveira C."/>
            <person name="Osipova E."/>
            <person name="Leigh N.D."/>
            <person name="Simon A."/>
            <person name="Yun M.H."/>
        </authorList>
    </citation>
    <scope>NUCLEOTIDE SEQUENCE</scope>
    <source>
        <strain evidence="2">20211129_DDA</strain>
        <tissue evidence="2">Liver</tissue>
    </source>
</reference>
<name>A0AAV7RLD0_PLEWA</name>
<keyword evidence="3" id="KW-1185">Reference proteome</keyword>
<gene>
    <name evidence="2" type="ORF">NDU88_006358</name>
</gene>
<protein>
    <submittedName>
        <fullName evidence="2">Uncharacterized protein</fullName>
    </submittedName>
</protein>
<accession>A0AAV7RLD0</accession>
<dbReference type="Proteomes" id="UP001066276">
    <property type="component" value="Chromosome 5"/>
</dbReference>
<comment type="caution">
    <text evidence="2">The sequence shown here is derived from an EMBL/GenBank/DDBJ whole genome shotgun (WGS) entry which is preliminary data.</text>
</comment>
<sequence>MKDLIAWYKCVGVRERYRGEEVDRREKEGRRGRQGVPRRIQWIPELGGPGRTVSRLQAKGEQEEFSSPILGRRRQTPGSKTRVPAALQEKRGRRGCVGFSWAGLGRTGGERINGETKG</sequence>
<evidence type="ECO:0000313" key="3">
    <source>
        <dbReference type="Proteomes" id="UP001066276"/>
    </source>
</evidence>
<proteinExistence type="predicted"/>
<feature type="region of interest" description="Disordered" evidence="1">
    <location>
        <begin position="58"/>
        <end position="89"/>
    </location>
</feature>
<evidence type="ECO:0000313" key="2">
    <source>
        <dbReference type="EMBL" id="KAJ1153599.1"/>
    </source>
</evidence>